<dbReference type="Proteomes" id="UP001327225">
    <property type="component" value="Chromosome"/>
</dbReference>
<keyword evidence="3" id="KW-1185">Reference proteome</keyword>
<feature type="region of interest" description="Disordered" evidence="1">
    <location>
        <begin position="58"/>
        <end position="86"/>
    </location>
</feature>
<evidence type="ECO:0000313" key="2">
    <source>
        <dbReference type="EMBL" id="WQQ28225.1"/>
    </source>
</evidence>
<organism evidence="2 3">
    <name type="scientific">Nocardioides bizhenqiangii</name>
    <dbReference type="NCBI Taxonomy" id="3095076"/>
    <lineage>
        <taxon>Bacteria</taxon>
        <taxon>Bacillati</taxon>
        <taxon>Actinomycetota</taxon>
        <taxon>Actinomycetes</taxon>
        <taxon>Propionibacteriales</taxon>
        <taxon>Nocardioidaceae</taxon>
        <taxon>Nocardioides</taxon>
    </lineage>
</organism>
<gene>
    <name evidence="2" type="ORF">SHK19_08320</name>
</gene>
<dbReference type="EMBL" id="CP141059">
    <property type="protein sequence ID" value="WQQ28225.1"/>
    <property type="molecule type" value="Genomic_DNA"/>
</dbReference>
<name>A0ABZ0ZV84_9ACTN</name>
<dbReference type="RefSeq" id="WP_322938363.1">
    <property type="nucleotide sequence ID" value="NZ_CP141059.1"/>
</dbReference>
<evidence type="ECO:0000313" key="3">
    <source>
        <dbReference type="Proteomes" id="UP001327225"/>
    </source>
</evidence>
<proteinExistence type="predicted"/>
<protein>
    <submittedName>
        <fullName evidence="2">Uncharacterized protein</fullName>
    </submittedName>
</protein>
<sequence length="158" mass="18036">MLLEQVADLLKHRQITVQPVIDLNSGHSVNGYEHPTAVKLRTRLRTVYDVFPHSTSRATARLDHDHPTPYDPDGPPGQTGDHNDAPLTRFHHRAKTHDRYTVDQLGLGAYRWVTRHGLARVVTPRGTKKVQLIRARDGTITGEIYRDARIDIDYRPRP</sequence>
<reference evidence="3" key="1">
    <citation type="submission" date="2023-12" db="EMBL/GenBank/DDBJ databases">
        <title>Novel species in genus Nocardioides.</title>
        <authorList>
            <person name="Zhou H."/>
        </authorList>
    </citation>
    <scope>NUCLEOTIDE SEQUENCE [LARGE SCALE GENOMIC DNA]</scope>
    <source>
        <strain evidence="3">HM61</strain>
    </source>
</reference>
<accession>A0ABZ0ZV84</accession>
<evidence type="ECO:0000256" key="1">
    <source>
        <dbReference type="SAM" id="MobiDB-lite"/>
    </source>
</evidence>